<dbReference type="Proteomes" id="UP000824107">
    <property type="component" value="Unassembled WGS sequence"/>
</dbReference>
<dbReference type="InterPro" id="IPR001926">
    <property type="entry name" value="TrpB-like_PALP"/>
</dbReference>
<dbReference type="AlphaFoldDB" id="A0A9D1M3S4"/>
<evidence type="ECO:0000256" key="1">
    <source>
        <dbReference type="ARBA" id="ARBA00001933"/>
    </source>
</evidence>
<proteinExistence type="predicted"/>
<name>A0A9D1M3S4_9PROT</name>
<dbReference type="SUPFAM" id="SSF52821">
    <property type="entry name" value="Rhodanese/Cell cycle control phosphatase"/>
    <property type="match status" value="1"/>
</dbReference>
<dbReference type="PROSITE" id="PS50206">
    <property type="entry name" value="RHODANESE_3"/>
    <property type="match status" value="1"/>
</dbReference>
<dbReference type="Pfam" id="PF00291">
    <property type="entry name" value="PALP"/>
    <property type="match status" value="1"/>
</dbReference>
<comment type="caution">
    <text evidence="4">The sequence shown here is derived from an EMBL/GenBank/DDBJ whole genome shotgun (WGS) entry which is preliminary data.</text>
</comment>
<dbReference type="InterPro" id="IPR001763">
    <property type="entry name" value="Rhodanese-like_dom"/>
</dbReference>
<dbReference type="CDD" id="cd00158">
    <property type="entry name" value="RHOD"/>
    <property type="match status" value="1"/>
</dbReference>
<evidence type="ECO:0000313" key="4">
    <source>
        <dbReference type="EMBL" id="HIU53082.1"/>
    </source>
</evidence>
<evidence type="ECO:0000259" key="3">
    <source>
        <dbReference type="PROSITE" id="PS50206"/>
    </source>
</evidence>
<evidence type="ECO:0000313" key="5">
    <source>
        <dbReference type="Proteomes" id="UP000824107"/>
    </source>
</evidence>
<keyword evidence="2" id="KW-0663">Pyridoxal phosphate</keyword>
<dbReference type="Gene3D" id="3.40.250.10">
    <property type="entry name" value="Rhodanese-like domain"/>
    <property type="match status" value="1"/>
</dbReference>
<protein>
    <submittedName>
        <fullName evidence="4">Pyridoxal-phosphate dependent enzyme</fullName>
    </submittedName>
</protein>
<organism evidence="4 5">
    <name type="scientific">Candidatus Scatocola faecipullorum</name>
    <dbReference type="NCBI Taxonomy" id="2840917"/>
    <lineage>
        <taxon>Bacteria</taxon>
        <taxon>Pseudomonadati</taxon>
        <taxon>Pseudomonadota</taxon>
        <taxon>Alphaproteobacteria</taxon>
        <taxon>Rhodospirillales</taxon>
        <taxon>Rhodospirillaceae</taxon>
        <taxon>Rhodospirillaceae incertae sedis</taxon>
        <taxon>Candidatus Scatocola</taxon>
    </lineage>
</organism>
<gene>
    <name evidence="4" type="ORF">IAD20_03260</name>
</gene>
<accession>A0A9D1M3S4</accession>
<dbReference type="Gene3D" id="3.40.50.1100">
    <property type="match status" value="2"/>
</dbReference>
<dbReference type="InterPro" id="IPR036052">
    <property type="entry name" value="TrpB-like_PALP_sf"/>
</dbReference>
<dbReference type="GO" id="GO:1901605">
    <property type="term" value="P:alpha-amino acid metabolic process"/>
    <property type="evidence" value="ECO:0007669"/>
    <property type="project" value="UniProtKB-ARBA"/>
</dbReference>
<dbReference type="InterPro" id="IPR036873">
    <property type="entry name" value="Rhodanese-like_dom_sf"/>
</dbReference>
<comment type="cofactor">
    <cofactor evidence="1">
        <name>pyridoxal 5'-phosphate</name>
        <dbReference type="ChEBI" id="CHEBI:597326"/>
    </cofactor>
</comment>
<evidence type="ECO:0000256" key="2">
    <source>
        <dbReference type="ARBA" id="ARBA00022898"/>
    </source>
</evidence>
<feature type="domain" description="Rhodanese" evidence="3">
    <location>
        <begin position="381"/>
        <end position="471"/>
    </location>
</feature>
<reference evidence="4" key="2">
    <citation type="journal article" date="2021" name="PeerJ">
        <title>Extensive microbial diversity within the chicken gut microbiome revealed by metagenomics and culture.</title>
        <authorList>
            <person name="Gilroy R."/>
            <person name="Ravi A."/>
            <person name="Getino M."/>
            <person name="Pursley I."/>
            <person name="Horton D.L."/>
            <person name="Alikhan N.F."/>
            <person name="Baker D."/>
            <person name="Gharbi K."/>
            <person name="Hall N."/>
            <person name="Watson M."/>
            <person name="Adriaenssens E.M."/>
            <person name="Foster-Nyarko E."/>
            <person name="Jarju S."/>
            <person name="Secka A."/>
            <person name="Antonio M."/>
            <person name="Oren A."/>
            <person name="Chaudhuri R.R."/>
            <person name="La Ragione R."/>
            <person name="Hildebrand F."/>
            <person name="Pallen M.J."/>
        </authorList>
    </citation>
    <scope>NUCLEOTIDE SEQUENCE</scope>
    <source>
        <strain evidence="4">ChiW3-316</strain>
    </source>
</reference>
<dbReference type="SMART" id="SM00450">
    <property type="entry name" value="RHOD"/>
    <property type="match status" value="1"/>
</dbReference>
<dbReference type="SUPFAM" id="SSF53686">
    <property type="entry name" value="Tryptophan synthase beta subunit-like PLP-dependent enzymes"/>
    <property type="match status" value="1"/>
</dbReference>
<reference evidence="4" key="1">
    <citation type="submission" date="2020-10" db="EMBL/GenBank/DDBJ databases">
        <authorList>
            <person name="Gilroy R."/>
        </authorList>
    </citation>
    <scope>NUCLEOTIDE SEQUENCE</scope>
    <source>
        <strain evidence="4">ChiW3-316</strain>
    </source>
</reference>
<dbReference type="PANTHER" id="PTHR10314">
    <property type="entry name" value="CYSTATHIONINE BETA-SYNTHASE"/>
    <property type="match status" value="1"/>
</dbReference>
<sequence length="478" mass="54216">MKNLHVYRGQSAVNDFLNPENHLTPLVELSEKLNPFIADQVHIYIKLQTFLPLMNIKSIPAYEMLKQDMSPTKKIIESSSGNMAFSLSILSRSAGYEKMKAVISHEISLGKLQLLLFSGAEVLVNQEPICPNPDSPNSGIQIAKKTGQKTDWKNLNQYANLANPEGHYYKCGQQILKQMDNNVQIFCTSLGTTGSMCGISQALKKKTSAFCLGVVRKPNNPVPGPRTLNLLKMINFNWQNHIDALIDEGTRHAYEQSLKLCRAGILAGPSSGLNLAGLLRFLRQEKLKHGLEKFRNSKGEINCVILACDLPFLYMDEYFKYLPRSFFPKIFHEKKLLNHINFRQTGKQQIIVSAATVMKKFFMCTPGRLWRTMTEGKSLSVNESYILIDLRSEKSFSCGHIPESINISESQLIAQVDALSEQWRDRKLILICEYGELSYFYARILQDKGYYGFSLSGGFIKWSELNYPRSSLTCPIRR</sequence>
<dbReference type="InterPro" id="IPR050214">
    <property type="entry name" value="Cys_Synth/Cystath_Beta-Synth"/>
</dbReference>
<dbReference type="EMBL" id="DVNC01000022">
    <property type="protein sequence ID" value="HIU53082.1"/>
    <property type="molecule type" value="Genomic_DNA"/>
</dbReference>
<dbReference type="Pfam" id="PF00581">
    <property type="entry name" value="Rhodanese"/>
    <property type="match status" value="1"/>
</dbReference>